<dbReference type="Pfam" id="PF04527">
    <property type="entry name" value="Retinin_C"/>
    <property type="match status" value="2"/>
</dbReference>
<organism evidence="2 3">
    <name type="scientific">Nicrophorus vespilloides</name>
    <name type="common">Boreal carrion beetle</name>
    <dbReference type="NCBI Taxonomy" id="110193"/>
    <lineage>
        <taxon>Eukaryota</taxon>
        <taxon>Metazoa</taxon>
        <taxon>Ecdysozoa</taxon>
        <taxon>Arthropoda</taxon>
        <taxon>Hexapoda</taxon>
        <taxon>Insecta</taxon>
        <taxon>Pterygota</taxon>
        <taxon>Neoptera</taxon>
        <taxon>Endopterygota</taxon>
        <taxon>Coleoptera</taxon>
        <taxon>Polyphaga</taxon>
        <taxon>Staphyliniformia</taxon>
        <taxon>Silphidae</taxon>
        <taxon>Nicrophorinae</taxon>
        <taxon>Nicrophorus</taxon>
    </lineage>
</organism>
<evidence type="ECO:0000313" key="2">
    <source>
        <dbReference type="Proteomes" id="UP000695000"/>
    </source>
</evidence>
<evidence type="ECO:0000313" key="3">
    <source>
        <dbReference type="RefSeq" id="XP_017775465.1"/>
    </source>
</evidence>
<feature type="signal peptide" evidence="1">
    <location>
        <begin position="1"/>
        <end position="16"/>
    </location>
</feature>
<dbReference type="PANTHER" id="PTHR34931:SF3">
    <property type="entry name" value="FI02976P-RELATED"/>
    <property type="match status" value="1"/>
</dbReference>
<proteinExistence type="predicted"/>
<sequence length="142" mass="14481">MFKFIVLSAFLAIANAGVLHSAYSIPTAVSHQSRTDIVSKPVVAPVVAAYTAPVVNTVAAAPVDYTSSIAYTAPVVKTVAAAPVAYTAAAAIPTAVSHQSRTDFVNKPVFAAYSAPVVAAAYTAPIANAAYAAPVAYTGLYY</sequence>
<keyword evidence="2" id="KW-1185">Reference proteome</keyword>
<dbReference type="GeneID" id="108561871"/>
<feature type="chain" id="PRO_5046412701" evidence="1">
    <location>
        <begin position="17"/>
        <end position="142"/>
    </location>
</feature>
<dbReference type="RefSeq" id="XP_017775465.1">
    <property type="nucleotide sequence ID" value="XM_017919976.1"/>
</dbReference>
<evidence type="ECO:0000256" key="1">
    <source>
        <dbReference type="SAM" id="SignalP"/>
    </source>
</evidence>
<accession>A0ABM1MLL5</accession>
<dbReference type="InterPro" id="IPR007614">
    <property type="entry name" value="Retinin_C"/>
</dbReference>
<reference evidence="3" key="1">
    <citation type="submission" date="2025-08" db="UniProtKB">
        <authorList>
            <consortium name="RefSeq"/>
        </authorList>
    </citation>
    <scope>IDENTIFICATION</scope>
    <source>
        <tissue evidence="3">Whole Larva</tissue>
    </source>
</reference>
<name>A0ABM1MLL5_NICVS</name>
<keyword evidence="1" id="KW-0732">Signal</keyword>
<gene>
    <name evidence="3" type="primary">LOC108561871</name>
</gene>
<dbReference type="PANTHER" id="PTHR34931">
    <property type="entry name" value="FI02976P-RELATED"/>
    <property type="match status" value="1"/>
</dbReference>
<dbReference type="Proteomes" id="UP000695000">
    <property type="component" value="Unplaced"/>
</dbReference>
<protein>
    <submittedName>
        <fullName evidence="3">Pupal cuticle protein C1B-like</fullName>
    </submittedName>
</protein>